<accession>A0AAN0P7V0</accession>
<dbReference type="KEGG" id="acd:AOLE_07895"/>
<sequence length="217" mass="24259">MAFFEYETQNNTSNNSFGNVISPFKERFARNPVLWSGLTVDKAVSHYQELYALGTLSAAHFGIEIRPYRANSKIAQANIPIFDPSNKIAWLANNVDVSLLDAQTDSVHIGHYQLNHITGNASNELSISFIETKAAAITNSALAIKQIMFNKDGTQQPPIEYLMRLKIYAFDKAVRTKHHFEIEHLVALQAGNLPLDAANKAHSIVSLNFIKMFPNLK</sequence>
<name>A0AAN0P7V0_ACISD</name>
<reference evidence="1 2" key="1">
    <citation type="journal article" date="2010" name="J. Bacteriol.">
        <title>Complete genome sequence of the diesel-degrading Acinetobacter sp. strain DR1.</title>
        <authorList>
            <person name="Jung J."/>
            <person name="Baek J.H."/>
            <person name="Park W."/>
        </authorList>
    </citation>
    <scope>NUCLEOTIDE SEQUENCE [LARGE SCALE GENOMIC DNA]</scope>
    <source>
        <strain evidence="2">JCM 16667 / KCTC 23045 / DR1</strain>
    </source>
</reference>
<protein>
    <submittedName>
        <fullName evidence="1">Uncharacterized protein</fullName>
    </submittedName>
</protein>
<dbReference type="EMBL" id="CP002080">
    <property type="protein sequence ID" value="ADI90470.1"/>
    <property type="molecule type" value="Genomic_DNA"/>
</dbReference>
<dbReference type="RefSeq" id="WP_013197596.1">
    <property type="nucleotide sequence ID" value="NC_014259.1"/>
</dbReference>
<dbReference type="Proteomes" id="UP000000392">
    <property type="component" value="Chromosome"/>
</dbReference>
<dbReference type="AlphaFoldDB" id="A0AAN0P7V0"/>
<proteinExistence type="predicted"/>
<evidence type="ECO:0000313" key="1">
    <source>
        <dbReference type="EMBL" id="ADI90470.1"/>
    </source>
</evidence>
<organism evidence="1 2">
    <name type="scientific">Acinetobacter oleivorans (strain JCM 16667 / KCTC 23045 / DR1)</name>
    <dbReference type="NCBI Taxonomy" id="436717"/>
    <lineage>
        <taxon>Bacteria</taxon>
        <taxon>Pseudomonadati</taxon>
        <taxon>Pseudomonadota</taxon>
        <taxon>Gammaproteobacteria</taxon>
        <taxon>Moraxellales</taxon>
        <taxon>Moraxellaceae</taxon>
        <taxon>Acinetobacter</taxon>
    </lineage>
</organism>
<evidence type="ECO:0000313" key="2">
    <source>
        <dbReference type="Proteomes" id="UP000000392"/>
    </source>
</evidence>
<dbReference type="GeneID" id="9382003"/>
<gene>
    <name evidence="1" type="ordered locus">AOLE_07895</name>
</gene>